<dbReference type="PANTHER" id="PTHR12136:SF91">
    <property type="entry name" value="PROTEIN ENHANCED DISEASE RESISTANCE 2-LIKE"/>
    <property type="match status" value="1"/>
</dbReference>
<name>A0ABD1PZI7_9LAMI</name>
<dbReference type="InterPro" id="IPR045096">
    <property type="entry name" value="EDR2-like"/>
</dbReference>
<dbReference type="InterPro" id="IPR009769">
    <property type="entry name" value="EDR2_C"/>
</dbReference>
<accession>A0ABD1PZI7</accession>
<gene>
    <name evidence="2" type="ORF">Fot_50930</name>
</gene>
<dbReference type="AlphaFoldDB" id="A0ABD1PZI7"/>
<keyword evidence="3" id="KW-1185">Reference proteome</keyword>
<dbReference type="EMBL" id="JBFOLJ010000016">
    <property type="protein sequence ID" value="KAL2469354.1"/>
    <property type="molecule type" value="Genomic_DNA"/>
</dbReference>
<proteinExistence type="predicted"/>
<organism evidence="2 3">
    <name type="scientific">Forsythia ovata</name>
    <dbReference type="NCBI Taxonomy" id="205694"/>
    <lineage>
        <taxon>Eukaryota</taxon>
        <taxon>Viridiplantae</taxon>
        <taxon>Streptophyta</taxon>
        <taxon>Embryophyta</taxon>
        <taxon>Tracheophyta</taxon>
        <taxon>Spermatophyta</taxon>
        <taxon>Magnoliopsida</taxon>
        <taxon>eudicotyledons</taxon>
        <taxon>Gunneridae</taxon>
        <taxon>Pentapetalae</taxon>
        <taxon>asterids</taxon>
        <taxon>lamiids</taxon>
        <taxon>Lamiales</taxon>
        <taxon>Oleaceae</taxon>
        <taxon>Forsythieae</taxon>
        <taxon>Forsythia</taxon>
    </lineage>
</organism>
<evidence type="ECO:0000259" key="1">
    <source>
        <dbReference type="Pfam" id="PF07059"/>
    </source>
</evidence>
<dbReference type="PANTHER" id="PTHR12136">
    <property type="entry name" value="ENHANCED DISEASE RESISTANCE-RELATED"/>
    <property type="match status" value="1"/>
</dbReference>
<protein>
    <recommendedName>
        <fullName evidence="1">Protein ENHANCED DISEASE RESISTANCE 2 C-terminal domain-containing protein</fullName>
    </recommendedName>
</protein>
<evidence type="ECO:0000313" key="3">
    <source>
        <dbReference type="Proteomes" id="UP001604277"/>
    </source>
</evidence>
<sequence length="205" mass="23055">MDPILYRNSRFKIVNKIVNGQWIVKTAVENYSACLLDKTLNCYYHKWPNYLELDVDIGSSEIATIILHLALWCITAVTVDMSFLVDAQSEDELPKRLFGVVRNCQMEINSAIFVDNAMSSKKILSCKDETLLSQSLRESFTLQVSFIASGILDILLSIVISGLQLLKKEGFGVVSIKKRGVSFAVKSKRRGRRPGLFGLKGLYQI</sequence>
<dbReference type="Pfam" id="PF07059">
    <property type="entry name" value="EDR2_C"/>
    <property type="match status" value="1"/>
</dbReference>
<evidence type="ECO:0000313" key="2">
    <source>
        <dbReference type="EMBL" id="KAL2469354.1"/>
    </source>
</evidence>
<reference evidence="3" key="1">
    <citation type="submission" date="2024-07" db="EMBL/GenBank/DDBJ databases">
        <title>Two chromosome-level genome assemblies of Korean endemic species Abeliophyllum distichum and Forsythia ovata (Oleaceae).</title>
        <authorList>
            <person name="Jang H."/>
        </authorList>
    </citation>
    <scope>NUCLEOTIDE SEQUENCE [LARGE SCALE GENOMIC DNA]</scope>
</reference>
<dbReference type="Proteomes" id="UP001604277">
    <property type="component" value="Unassembled WGS sequence"/>
</dbReference>
<comment type="caution">
    <text evidence="2">The sequence shown here is derived from an EMBL/GenBank/DDBJ whole genome shotgun (WGS) entry which is preliminary data.</text>
</comment>
<feature type="domain" description="Protein ENHANCED DISEASE RESISTANCE 2 C-terminal" evidence="1">
    <location>
        <begin position="6"/>
        <end position="107"/>
    </location>
</feature>